<name>A0A5D9C793_9SPHN</name>
<evidence type="ECO:0000256" key="2">
    <source>
        <dbReference type="SAM" id="SignalP"/>
    </source>
</evidence>
<protein>
    <recommendedName>
        <fullName evidence="5">TolC family protein</fullName>
    </recommendedName>
</protein>
<evidence type="ECO:0000313" key="3">
    <source>
        <dbReference type="EMBL" id="TZG27728.1"/>
    </source>
</evidence>
<reference evidence="3 4" key="1">
    <citation type="submission" date="2019-08" db="EMBL/GenBank/DDBJ databases">
        <authorList>
            <person name="Wang G."/>
            <person name="Xu Z."/>
        </authorList>
    </citation>
    <scope>NUCLEOTIDE SEQUENCE [LARGE SCALE GENOMIC DNA]</scope>
    <source>
        <strain evidence="3 4">ZX</strain>
    </source>
</reference>
<organism evidence="3 4">
    <name type="scientific">Sphingomonas montanisoli</name>
    <dbReference type="NCBI Taxonomy" id="2606412"/>
    <lineage>
        <taxon>Bacteria</taxon>
        <taxon>Pseudomonadati</taxon>
        <taxon>Pseudomonadota</taxon>
        <taxon>Alphaproteobacteria</taxon>
        <taxon>Sphingomonadales</taxon>
        <taxon>Sphingomonadaceae</taxon>
        <taxon>Sphingomonas</taxon>
    </lineage>
</organism>
<feature type="signal peptide" evidence="2">
    <location>
        <begin position="1"/>
        <end position="22"/>
    </location>
</feature>
<feature type="compositionally biased region" description="Basic and acidic residues" evidence="1">
    <location>
        <begin position="79"/>
        <end position="88"/>
    </location>
</feature>
<keyword evidence="2" id="KW-0732">Signal</keyword>
<accession>A0A5D9C793</accession>
<dbReference type="RefSeq" id="WP_149521940.1">
    <property type="nucleotide sequence ID" value="NZ_VTOU01000002.1"/>
</dbReference>
<evidence type="ECO:0000256" key="1">
    <source>
        <dbReference type="SAM" id="MobiDB-lite"/>
    </source>
</evidence>
<feature type="chain" id="PRO_5022661223" description="TolC family protein" evidence="2">
    <location>
        <begin position="23"/>
        <end position="88"/>
    </location>
</feature>
<feature type="region of interest" description="Disordered" evidence="1">
    <location>
        <begin position="69"/>
        <end position="88"/>
    </location>
</feature>
<evidence type="ECO:0000313" key="4">
    <source>
        <dbReference type="Proteomes" id="UP000322077"/>
    </source>
</evidence>
<dbReference type="EMBL" id="VTOU01000002">
    <property type="protein sequence ID" value="TZG27728.1"/>
    <property type="molecule type" value="Genomic_DNA"/>
</dbReference>
<sequence length="88" mass="9351">MLRTVRPMFAVALLATAAPAFATTAAQGIQAANSVAGEPRGAERLYPTSTLSLDSWRMLARVTRIEAEADAPRNAPVRAEADRLNPST</sequence>
<evidence type="ECO:0008006" key="5">
    <source>
        <dbReference type="Google" id="ProtNLM"/>
    </source>
</evidence>
<gene>
    <name evidence="3" type="ORF">FYJ91_09170</name>
</gene>
<comment type="caution">
    <text evidence="3">The sequence shown here is derived from an EMBL/GenBank/DDBJ whole genome shotgun (WGS) entry which is preliminary data.</text>
</comment>
<dbReference type="Proteomes" id="UP000322077">
    <property type="component" value="Unassembled WGS sequence"/>
</dbReference>
<dbReference type="AlphaFoldDB" id="A0A5D9C793"/>
<keyword evidence="4" id="KW-1185">Reference proteome</keyword>
<proteinExistence type="predicted"/>